<dbReference type="EMBL" id="KU970702">
    <property type="protein sequence ID" value="ASN63296.1"/>
    <property type="molecule type" value="Genomic_DNA"/>
</dbReference>
<dbReference type="GO" id="GO:0005524">
    <property type="term" value="F:ATP binding"/>
    <property type="evidence" value="ECO:0007669"/>
    <property type="project" value="InterPro"/>
</dbReference>
<organism evidence="2">
    <name type="scientific">uncultured virus</name>
    <dbReference type="NCBI Taxonomy" id="340016"/>
    <lineage>
        <taxon>Viruses</taxon>
        <taxon>environmental samples</taxon>
    </lineage>
</organism>
<dbReference type="CDD" id="cd00320">
    <property type="entry name" value="cpn10"/>
    <property type="match status" value="1"/>
</dbReference>
<dbReference type="InterPro" id="IPR037124">
    <property type="entry name" value="Chaperonin_GroES_sf"/>
</dbReference>
<accession>A0A221S307</accession>
<proteinExistence type="predicted"/>
<dbReference type="SUPFAM" id="SSF50129">
    <property type="entry name" value="GroES-like"/>
    <property type="match status" value="1"/>
</dbReference>
<reference evidence="2" key="1">
    <citation type="submission" date="2016-03" db="EMBL/GenBank/DDBJ databases">
        <title>Novel chaperonins are prevalent in the virioplankton and link to viral biology and ecology.</title>
        <authorList>
            <person name="Marine R.L."/>
            <person name="Nasko D.J."/>
            <person name="Polson S.W."/>
            <person name="Wommack K.E."/>
        </authorList>
    </citation>
    <scope>NUCLEOTIDE SEQUENCE</scope>
</reference>
<sequence length="134" mass="14734">MSTAALSAANIDVEKTKETSEHLAAQLPNPVGYKILVVKPEIEEKTDGGIIKPKEFLRREEAGAVVGFVLKVGDLAYADKERFPTGPWCKEGDFVLIGAYRGSRFSVNGKEFTMINDDMIEGVVEDPRGINRAY</sequence>
<evidence type="ECO:0000313" key="2">
    <source>
        <dbReference type="EMBL" id="ASN63296.1"/>
    </source>
</evidence>
<evidence type="ECO:0000256" key="1">
    <source>
        <dbReference type="ARBA" id="ARBA00023186"/>
    </source>
</evidence>
<dbReference type="InterPro" id="IPR020818">
    <property type="entry name" value="Chaperonin_GroES"/>
</dbReference>
<keyword evidence="1" id="KW-0143">Chaperone</keyword>
<dbReference type="InterPro" id="IPR011032">
    <property type="entry name" value="GroES-like_sf"/>
</dbReference>
<dbReference type="GO" id="GO:0044183">
    <property type="term" value="F:protein folding chaperone"/>
    <property type="evidence" value="ECO:0007669"/>
    <property type="project" value="InterPro"/>
</dbReference>
<dbReference type="Gene3D" id="2.30.33.40">
    <property type="entry name" value="GroES chaperonin"/>
    <property type="match status" value="1"/>
</dbReference>
<gene>
    <name evidence="2" type="primary">groES</name>
</gene>
<name>A0A221S307_9VIRU</name>
<dbReference type="Pfam" id="PF00166">
    <property type="entry name" value="Cpn10"/>
    <property type="match status" value="1"/>
</dbReference>
<protein>
    <submittedName>
        <fullName evidence="2">Co-chaperonin GroES</fullName>
    </submittedName>
</protein>